<dbReference type="OrthoDB" id="4550602at2"/>
<dbReference type="RefSeq" id="WP_131902692.1">
    <property type="nucleotide sequence ID" value="NZ_SMKU01000390.1"/>
</dbReference>
<evidence type="ECO:0008006" key="3">
    <source>
        <dbReference type="Google" id="ProtNLM"/>
    </source>
</evidence>
<dbReference type="Proteomes" id="UP000294513">
    <property type="component" value="Unassembled WGS sequence"/>
</dbReference>
<proteinExistence type="predicted"/>
<dbReference type="AlphaFoldDB" id="A0A4R5A347"/>
<evidence type="ECO:0000313" key="2">
    <source>
        <dbReference type="Proteomes" id="UP000294513"/>
    </source>
</evidence>
<name>A0A4R5A347_9ACTN</name>
<comment type="caution">
    <text evidence="1">The sequence shown here is derived from an EMBL/GenBank/DDBJ whole genome shotgun (WGS) entry which is preliminary data.</text>
</comment>
<accession>A0A4R5A347</accession>
<protein>
    <recommendedName>
        <fullName evidence="3">DUF3291 domain-containing protein</fullName>
    </recommendedName>
</protein>
<reference evidence="1 2" key="1">
    <citation type="submission" date="2019-03" db="EMBL/GenBank/DDBJ databases">
        <title>Draft genome sequences of novel Actinobacteria.</title>
        <authorList>
            <person name="Sahin N."/>
            <person name="Ay H."/>
            <person name="Saygin H."/>
        </authorList>
    </citation>
    <scope>NUCLEOTIDE SEQUENCE [LARGE SCALE GENOMIC DNA]</scope>
    <source>
        <strain evidence="1 2">H3C3</strain>
    </source>
</reference>
<organism evidence="1 2">
    <name type="scientific">Actinomadura rubrisoli</name>
    <dbReference type="NCBI Taxonomy" id="2530368"/>
    <lineage>
        <taxon>Bacteria</taxon>
        <taxon>Bacillati</taxon>
        <taxon>Actinomycetota</taxon>
        <taxon>Actinomycetes</taxon>
        <taxon>Streptosporangiales</taxon>
        <taxon>Thermomonosporaceae</taxon>
        <taxon>Actinomadura</taxon>
    </lineage>
</organism>
<evidence type="ECO:0000313" key="1">
    <source>
        <dbReference type="EMBL" id="TDD66253.1"/>
    </source>
</evidence>
<gene>
    <name evidence="1" type="ORF">E1298_40530</name>
</gene>
<dbReference type="EMBL" id="SMKU01000390">
    <property type="protein sequence ID" value="TDD66253.1"/>
    <property type="molecule type" value="Genomic_DNA"/>
</dbReference>
<sequence length="136" mass="15858">MELRTSWRRGPAKSRGPILVSVTDFTGTARDLPRIYRAGLELRRAWPDLEGAVGLWLWTRPLQRRSGSVSIWTTEADLHRFVAWPPHVAIMRRFRHRGRIRAHTWEVDHFDPGQIWARAHQLLDAQPEAPSHTESR</sequence>
<keyword evidence="2" id="KW-1185">Reference proteome</keyword>